<reference evidence="2" key="1">
    <citation type="submission" date="2025-08" db="UniProtKB">
        <authorList>
            <consortium name="Ensembl"/>
        </authorList>
    </citation>
    <scope>IDENTIFICATION</scope>
</reference>
<name>A0A8C7ABQ1_NEOVI</name>
<dbReference type="GeneTree" id="ENSGT00950000182999"/>
<evidence type="ECO:0000256" key="1">
    <source>
        <dbReference type="SAM" id="MobiDB-lite"/>
    </source>
</evidence>
<evidence type="ECO:0000313" key="2">
    <source>
        <dbReference type="Ensembl" id="ENSNVIP00000006159.1"/>
    </source>
</evidence>
<feature type="region of interest" description="Disordered" evidence="1">
    <location>
        <begin position="1"/>
        <end position="55"/>
    </location>
</feature>
<keyword evidence="3" id="KW-1185">Reference proteome</keyword>
<evidence type="ECO:0008006" key="4">
    <source>
        <dbReference type="Google" id="ProtNLM"/>
    </source>
</evidence>
<feature type="compositionally biased region" description="Basic and acidic residues" evidence="1">
    <location>
        <begin position="27"/>
        <end position="41"/>
    </location>
</feature>
<dbReference type="PANTHER" id="PTHR12917:SF17">
    <property type="entry name" value="NUCLEAR RECEPTOR-INTERACTING PROTEIN 2"/>
    <property type="match status" value="1"/>
</dbReference>
<organism evidence="2 3">
    <name type="scientific">Neovison vison</name>
    <name type="common">American mink</name>
    <name type="synonym">Mustela vison</name>
    <dbReference type="NCBI Taxonomy" id="452646"/>
    <lineage>
        <taxon>Eukaryota</taxon>
        <taxon>Metazoa</taxon>
        <taxon>Chordata</taxon>
        <taxon>Craniata</taxon>
        <taxon>Vertebrata</taxon>
        <taxon>Euteleostomi</taxon>
        <taxon>Mammalia</taxon>
        <taxon>Eutheria</taxon>
        <taxon>Laurasiatheria</taxon>
        <taxon>Carnivora</taxon>
        <taxon>Caniformia</taxon>
        <taxon>Musteloidea</taxon>
        <taxon>Mustelidae</taxon>
        <taxon>Mustelinae</taxon>
        <taxon>Neogale</taxon>
    </lineage>
</organism>
<dbReference type="Proteomes" id="UP000694425">
    <property type="component" value="Unplaced"/>
</dbReference>
<dbReference type="AlphaFoldDB" id="A0A8C7ABQ1"/>
<reference evidence="2" key="2">
    <citation type="submission" date="2025-09" db="UniProtKB">
        <authorList>
            <consortium name="Ensembl"/>
        </authorList>
    </citation>
    <scope>IDENTIFICATION</scope>
</reference>
<proteinExistence type="predicted"/>
<dbReference type="Ensembl" id="ENSNVIT00000007240.1">
    <property type="protein sequence ID" value="ENSNVIP00000006159.1"/>
    <property type="gene ID" value="ENSNVIG00000004922.1"/>
</dbReference>
<dbReference type="PANTHER" id="PTHR12917">
    <property type="entry name" value="ASPARTYL PROTEASE DDI-RELATED"/>
    <property type="match status" value="1"/>
</dbReference>
<evidence type="ECO:0000313" key="3">
    <source>
        <dbReference type="Proteomes" id="UP000694425"/>
    </source>
</evidence>
<protein>
    <recommendedName>
        <fullName evidence="4">Nuclear receptor-interacting protein 2</fullName>
    </recommendedName>
</protein>
<sequence length="206" mass="22919">MEGRTVQQPPPCSSSSPSPAGAISTRQEARREEGDSRRRGQEAALGDRAPLSQQRRLRQATQFLHKDSADLLPLDSLKRLGTSKDLQPHSVIQRRLVEGNQSRLQGESPLVQAQIHGQESRRKTSKTETPALLVNCKVRSPIHFPGGLTESPMTLFLSAETRSFGWPWTQAPTTTRSLLDASAAWGKGPARKNGWRKKFRKYSEIT</sequence>
<accession>A0A8C7ABQ1</accession>